<keyword evidence="3" id="KW-0238">DNA-binding</keyword>
<dbReference type="CDD" id="cd05466">
    <property type="entry name" value="PBP2_LTTR_substrate"/>
    <property type="match status" value="1"/>
</dbReference>
<sequence>MTLNQLRLLVALADTGSLSHAARQLEMTQSGASQSLAALEAHLGVQLVTRQRRGVVMTRPGDDVLDEARRIIAGLASIHRITDAARGVEHGRLRLACLPSVSARLLPSLLKTFARRHPGIQVVSIEGTDDEVAGWLAEGRVDIGVVCDAGLPPGGVALCRDEWVAVVPSSHRWVRQRRSGVALSALVAEPFILATGGCSSNARSLVEAQGLALQHVQLEVRDWGSALTLVGEGLGVALVPALHLPRERRGWRMVALEQPLYRQLGLAVATGSEAIPGVRLLLDTAAMLFDDAVEQTSAGQKALPNDDG</sequence>
<gene>
    <name evidence="6" type="ORF">ACFFHW_07345</name>
</gene>
<evidence type="ECO:0000256" key="2">
    <source>
        <dbReference type="ARBA" id="ARBA00023015"/>
    </source>
</evidence>
<keyword evidence="2" id="KW-0805">Transcription regulation</keyword>
<accession>A0ABV6G2K1</accession>
<dbReference type="InterPro" id="IPR036388">
    <property type="entry name" value="WH-like_DNA-bd_sf"/>
</dbReference>
<dbReference type="InterPro" id="IPR050950">
    <property type="entry name" value="HTH-type_LysR_regulators"/>
</dbReference>
<dbReference type="SUPFAM" id="SSF53850">
    <property type="entry name" value="Periplasmic binding protein-like II"/>
    <property type="match status" value="1"/>
</dbReference>
<dbReference type="Pfam" id="PF00126">
    <property type="entry name" value="HTH_1"/>
    <property type="match status" value="1"/>
</dbReference>
<evidence type="ECO:0000313" key="7">
    <source>
        <dbReference type="Proteomes" id="UP001589814"/>
    </source>
</evidence>
<evidence type="ECO:0000256" key="1">
    <source>
        <dbReference type="ARBA" id="ARBA00009437"/>
    </source>
</evidence>
<comment type="caution">
    <text evidence="6">The sequence shown here is derived from an EMBL/GenBank/DDBJ whole genome shotgun (WGS) entry which is preliminary data.</text>
</comment>
<dbReference type="InterPro" id="IPR036390">
    <property type="entry name" value="WH_DNA-bd_sf"/>
</dbReference>
<evidence type="ECO:0000256" key="3">
    <source>
        <dbReference type="ARBA" id="ARBA00023125"/>
    </source>
</evidence>
<evidence type="ECO:0000313" key="6">
    <source>
        <dbReference type="EMBL" id="MFC0267805.1"/>
    </source>
</evidence>
<proteinExistence type="inferred from homology"/>
<dbReference type="PROSITE" id="PS50931">
    <property type="entry name" value="HTH_LYSR"/>
    <property type="match status" value="1"/>
</dbReference>
<keyword evidence="4" id="KW-0804">Transcription</keyword>
<dbReference type="PANTHER" id="PTHR30419">
    <property type="entry name" value="HTH-TYPE TRANSCRIPTIONAL REGULATOR YBHD"/>
    <property type="match status" value="1"/>
</dbReference>
<dbReference type="PANTHER" id="PTHR30419:SF24">
    <property type="entry name" value="HTH-TYPE TRANSCRIPTIONAL REGULATOR CZCR"/>
    <property type="match status" value="1"/>
</dbReference>
<dbReference type="InterPro" id="IPR005119">
    <property type="entry name" value="LysR_subst-bd"/>
</dbReference>
<evidence type="ECO:0000256" key="4">
    <source>
        <dbReference type="ARBA" id="ARBA00023163"/>
    </source>
</evidence>
<dbReference type="Proteomes" id="UP001589814">
    <property type="component" value="Unassembled WGS sequence"/>
</dbReference>
<dbReference type="Gene3D" id="3.40.190.10">
    <property type="entry name" value="Periplasmic binding protein-like II"/>
    <property type="match status" value="2"/>
</dbReference>
<comment type="similarity">
    <text evidence="1">Belongs to the LysR transcriptional regulatory family.</text>
</comment>
<name>A0ABV6G2K1_9GAMM</name>
<evidence type="ECO:0000259" key="5">
    <source>
        <dbReference type="PROSITE" id="PS50931"/>
    </source>
</evidence>
<dbReference type="Gene3D" id="1.10.10.10">
    <property type="entry name" value="Winged helix-like DNA-binding domain superfamily/Winged helix DNA-binding domain"/>
    <property type="match status" value="1"/>
</dbReference>
<protein>
    <submittedName>
        <fullName evidence="6">LysR family transcriptional regulator</fullName>
    </submittedName>
</protein>
<dbReference type="EMBL" id="JBHLVX010000023">
    <property type="protein sequence ID" value="MFC0267805.1"/>
    <property type="molecule type" value="Genomic_DNA"/>
</dbReference>
<keyword evidence="7" id="KW-1185">Reference proteome</keyword>
<organism evidence="6 7">
    <name type="scientific">Kushneria aurantia</name>
    <dbReference type="NCBI Taxonomy" id="504092"/>
    <lineage>
        <taxon>Bacteria</taxon>
        <taxon>Pseudomonadati</taxon>
        <taxon>Pseudomonadota</taxon>
        <taxon>Gammaproteobacteria</taxon>
        <taxon>Oceanospirillales</taxon>
        <taxon>Halomonadaceae</taxon>
        <taxon>Kushneria</taxon>
    </lineage>
</organism>
<reference evidence="6 7" key="1">
    <citation type="submission" date="2024-09" db="EMBL/GenBank/DDBJ databases">
        <authorList>
            <person name="Sun Q."/>
            <person name="Mori K."/>
        </authorList>
    </citation>
    <scope>NUCLEOTIDE SEQUENCE [LARGE SCALE GENOMIC DNA]</scope>
    <source>
        <strain evidence="6 7">CCM 7415</strain>
    </source>
</reference>
<dbReference type="PRINTS" id="PR00039">
    <property type="entry name" value="HTHLYSR"/>
</dbReference>
<dbReference type="RefSeq" id="WP_019951772.1">
    <property type="nucleotide sequence ID" value="NZ_JBHLVX010000023.1"/>
</dbReference>
<dbReference type="InterPro" id="IPR000847">
    <property type="entry name" value="LysR_HTH_N"/>
</dbReference>
<dbReference type="SUPFAM" id="SSF46785">
    <property type="entry name" value="Winged helix' DNA-binding domain"/>
    <property type="match status" value="1"/>
</dbReference>
<dbReference type="Pfam" id="PF03466">
    <property type="entry name" value="LysR_substrate"/>
    <property type="match status" value="1"/>
</dbReference>
<feature type="domain" description="HTH lysR-type" evidence="5">
    <location>
        <begin position="1"/>
        <end position="58"/>
    </location>
</feature>